<dbReference type="InterPro" id="IPR005312">
    <property type="entry name" value="DUF1759"/>
</dbReference>
<reference evidence="1 2" key="1">
    <citation type="submission" date="2015-01" db="EMBL/GenBank/DDBJ databases">
        <title>Evolution of Trichinella species and genotypes.</title>
        <authorList>
            <person name="Korhonen P.K."/>
            <person name="Edoardo P."/>
            <person name="Giuseppe L.R."/>
            <person name="Gasser R.B."/>
        </authorList>
    </citation>
    <scope>NUCLEOTIDE SEQUENCE [LARGE SCALE GENOMIC DNA]</scope>
    <source>
        <strain evidence="1">ISS1029</strain>
    </source>
</reference>
<evidence type="ECO:0000313" key="2">
    <source>
        <dbReference type="Proteomes" id="UP000055024"/>
    </source>
</evidence>
<sequence>MIEKFSYLCSHLTGNAAAVIEGLPLNAANFEAAMSILVDSFGNKEIIIEEHMKQLQKLPVVTSQWDSTRLRQLINQMEVHVRRVKALGTLPETYQAFLMPMILPRLQQEPTVRWKRGRANGKDSVNDLLSFLKTEMSSREGCRTYDSSLRVASDVRPAFRGKKATDGRRYTTAALHDSIKPACTI</sequence>
<dbReference type="EMBL" id="JYDP01000050">
    <property type="protein sequence ID" value="KRZ11359.1"/>
    <property type="molecule type" value="Genomic_DNA"/>
</dbReference>
<dbReference type="Proteomes" id="UP000055024">
    <property type="component" value="Unassembled WGS sequence"/>
</dbReference>
<evidence type="ECO:0000313" key="1">
    <source>
        <dbReference type="EMBL" id="KRZ11359.1"/>
    </source>
</evidence>
<accession>A0A0V1HM75</accession>
<name>A0A0V1HM75_9BILA</name>
<dbReference type="STRING" id="268475.A0A0V1HM75"/>
<proteinExistence type="predicted"/>
<dbReference type="AlphaFoldDB" id="A0A0V1HM75"/>
<keyword evidence="2" id="KW-1185">Reference proteome</keyword>
<gene>
    <name evidence="1" type="ORF">T11_2866</name>
</gene>
<organism evidence="1 2">
    <name type="scientific">Trichinella zimbabwensis</name>
    <dbReference type="NCBI Taxonomy" id="268475"/>
    <lineage>
        <taxon>Eukaryota</taxon>
        <taxon>Metazoa</taxon>
        <taxon>Ecdysozoa</taxon>
        <taxon>Nematoda</taxon>
        <taxon>Enoplea</taxon>
        <taxon>Dorylaimia</taxon>
        <taxon>Trichinellida</taxon>
        <taxon>Trichinellidae</taxon>
        <taxon>Trichinella</taxon>
    </lineage>
</organism>
<protein>
    <submittedName>
        <fullName evidence="1">Uncharacterized protein</fullName>
    </submittedName>
</protein>
<dbReference type="Pfam" id="PF03564">
    <property type="entry name" value="DUF1759"/>
    <property type="match status" value="1"/>
</dbReference>
<dbReference type="OrthoDB" id="5864015at2759"/>
<comment type="caution">
    <text evidence="1">The sequence shown here is derived from an EMBL/GenBank/DDBJ whole genome shotgun (WGS) entry which is preliminary data.</text>
</comment>